<feature type="region of interest" description="Disordered" evidence="2">
    <location>
        <begin position="32"/>
        <end position="56"/>
    </location>
</feature>
<evidence type="ECO:0000256" key="1">
    <source>
        <dbReference type="PROSITE-ProRule" id="PRU00352"/>
    </source>
</evidence>
<dbReference type="AlphaFoldDB" id="A0A3P6PAB4"/>
<evidence type="ECO:0000256" key="2">
    <source>
        <dbReference type="SAM" id="MobiDB-lite"/>
    </source>
</evidence>
<evidence type="ECO:0000313" key="4">
    <source>
        <dbReference type="EMBL" id="VDK36576.1"/>
    </source>
</evidence>
<protein>
    <recommendedName>
        <fullName evidence="3">Sema domain-containing protein</fullName>
    </recommendedName>
</protein>
<comment type="caution">
    <text evidence="1">Lacks conserved residue(s) required for the propagation of feature annotation.</text>
</comment>
<organism evidence="4 5">
    <name type="scientific">Dibothriocephalus latus</name>
    <name type="common">Fish tapeworm</name>
    <name type="synonym">Diphyllobothrium latum</name>
    <dbReference type="NCBI Taxonomy" id="60516"/>
    <lineage>
        <taxon>Eukaryota</taxon>
        <taxon>Metazoa</taxon>
        <taxon>Spiralia</taxon>
        <taxon>Lophotrochozoa</taxon>
        <taxon>Platyhelminthes</taxon>
        <taxon>Cestoda</taxon>
        <taxon>Eucestoda</taxon>
        <taxon>Diphyllobothriidea</taxon>
        <taxon>Diphyllobothriidae</taxon>
        <taxon>Dibothriocephalus</taxon>
    </lineage>
</organism>
<evidence type="ECO:0000313" key="5">
    <source>
        <dbReference type="Proteomes" id="UP000281553"/>
    </source>
</evidence>
<sequence>MHLECSAVTRANVKTVFQLAAMAVLNAEKPHRPSILGSLTHNKQTPSKRRSSKIDRSKICCFPFK</sequence>
<gene>
    <name evidence="4" type="ORF">DILT_LOCUS780</name>
</gene>
<feature type="domain" description="Sema" evidence="3">
    <location>
        <begin position="1"/>
        <end position="65"/>
    </location>
</feature>
<evidence type="ECO:0000259" key="3">
    <source>
        <dbReference type="PROSITE" id="PS51004"/>
    </source>
</evidence>
<reference evidence="4 5" key="1">
    <citation type="submission" date="2018-11" db="EMBL/GenBank/DDBJ databases">
        <authorList>
            <consortium name="Pathogen Informatics"/>
        </authorList>
    </citation>
    <scope>NUCLEOTIDE SEQUENCE [LARGE SCALE GENOMIC DNA]</scope>
</reference>
<dbReference type="PROSITE" id="PS51004">
    <property type="entry name" value="SEMA"/>
    <property type="match status" value="1"/>
</dbReference>
<keyword evidence="5" id="KW-1185">Reference proteome</keyword>
<proteinExistence type="predicted"/>
<name>A0A3P6PAB4_DIBLA</name>
<dbReference type="Proteomes" id="UP000281553">
    <property type="component" value="Unassembled WGS sequence"/>
</dbReference>
<dbReference type="InterPro" id="IPR001627">
    <property type="entry name" value="Semap_dom"/>
</dbReference>
<dbReference type="EMBL" id="UYRU01003852">
    <property type="protein sequence ID" value="VDK36576.1"/>
    <property type="molecule type" value="Genomic_DNA"/>
</dbReference>
<accession>A0A3P6PAB4</accession>